<evidence type="ECO:0000256" key="1">
    <source>
        <dbReference type="ARBA" id="ARBA00006926"/>
    </source>
</evidence>
<evidence type="ECO:0000313" key="8">
    <source>
        <dbReference type="Proteomes" id="UP000004931"/>
    </source>
</evidence>
<dbReference type="PIRSF" id="PIRSF000303">
    <property type="entry name" value="Glutathion_perox"/>
    <property type="match status" value="1"/>
</dbReference>
<dbReference type="GO" id="GO:0034599">
    <property type="term" value="P:cellular response to oxidative stress"/>
    <property type="evidence" value="ECO:0007669"/>
    <property type="project" value="TreeGrafter"/>
</dbReference>
<organism evidence="7 8">
    <name type="scientific">marine gamma proteobacterium HTCC2143</name>
    <dbReference type="NCBI Taxonomy" id="247633"/>
    <lineage>
        <taxon>Bacteria</taxon>
        <taxon>Pseudomonadati</taxon>
        <taxon>Pseudomonadota</taxon>
        <taxon>Gammaproteobacteria</taxon>
        <taxon>Cellvibrionales</taxon>
        <taxon>Spongiibacteraceae</taxon>
        <taxon>BD1-7 clade</taxon>
    </lineage>
</organism>
<dbReference type="SUPFAM" id="SSF52833">
    <property type="entry name" value="Thioredoxin-like"/>
    <property type="match status" value="1"/>
</dbReference>
<dbReference type="GO" id="GO:0004601">
    <property type="term" value="F:peroxidase activity"/>
    <property type="evidence" value="ECO:0007669"/>
    <property type="project" value="UniProtKB-KW"/>
</dbReference>
<comment type="similarity">
    <text evidence="1 5">Belongs to the glutathione peroxidase family.</text>
</comment>
<name>A0YD81_9GAMM</name>
<dbReference type="PROSITE" id="PS00460">
    <property type="entry name" value="GLUTATHIONE_PEROXID_1"/>
    <property type="match status" value="1"/>
</dbReference>
<dbReference type="eggNOG" id="COG0386">
    <property type="taxonomic scope" value="Bacteria"/>
</dbReference>
<dbReference type="InterPro" id="IPR000889">
    <property type="entry name" value="Glutathione_peroxidase"/>
</dbReference>
<dbReference type="PANTHER" id="PTHR11592:SF44">
    <property type="entry name" value="GLUTATHIONE PEROXIDASE"/>
    <property type="match status" value="1"/>
</dbReference>
<dbReference type="Proteomes" id="UP000004931">
    <property type="component" value="Unassembled WGS sequence"/>
</dbReference>
<dbReference type="CDD" id="cd00340">
    <property type="entry name" value="GSH_Peroxidase"/>
    <property type="match status" value="1"/>
</dbReference>
<dbReference type="PRINTS" id="PR01011">
    <property type="entry name" value="GLUTPROXDASE"/>
</dbReference>
<feature type="active site" evidence="4">
    <location>
        <position position="65"/>
    </location>
</feature>
<proteinExistence type="inferred from homology"/>
<evidence type="ECO:0000256" key="2">
    <source>
        <dbReference type="ARBA" id="ARBA00022559"/>
    </source>
</evidence>
<keyword evidence="3 5" id="KW-0560">Oxidoreductase</keyword>
<evidence type="ECO:0000256" key="4">
    <source>
        <dbReference type="PIRSR" id="PIRSR000303-1"/>
    </source>
</evidence>
<feature type="signal peptide" evidence="6">
    <location>
        <begin position="1"/>
        <end position="25"/>
    </location>
</feature>
<feature type="chain" id="PRO_5002631403" description="Glutathione peroxidase" evidence="6">
    <location>
        <begin position="26"/>
        <end position="186"/>
    </location>
</feature>
<dbReference type="Gene3D" id="3.40.30.10">
    <property type="entry name" value="Glutaredoxin"/>
    <property type="match status" value="1"/>
</dbReference>
<dbReference type="InterPro" id="IPR036249">
    <property type="entry name" value="Thioredoxin-like_sf"/>
</dbReference>
<dbReference type="PANTHER" id="PTHR11592">
    <property type="entry name" value="GLUTATHIONE PEROXIDASE"/>
    <property type="match status" value="1"/>
</dbReference>
<sequence length="186" mass="20626">MNPTIMKLHKIALLLLSIFASTVSAAKCNTLLDYETRKLRSDDTINLCEAYKGKVIVMVNTASQCGFTPQFKSLEQLHQRYKEQGLVVLGFPSDDFKQEHKDESKTADVCYVNYGVTFQMLATSHVTGKNANPVFAQLAKQTGVAPRWNFNKFIVGKDGKAIKYFPSGELPMGGDLEKNVIDALGI</sequence>
<dbReference type="OrthoDB" id="9785502at2"/>
<evidence type="ECO:0000256" key="6">
    <source>
        <dbReference type="SAM" id="SignalP"/>
    </source>
</evidence>
<protein>
    <recommendedName>
        <fullName evidence="5">Glutathione peroxidase</fullName>
    </recommendedName>
</protein>
<dbReference type="InterPro" id="IPR029759">
    <property type="entry name" value="GPX_AS"/>
</dbReference>
<dbReference type="PROSITE" id="PS51355">
    <property type="entry name" value="GLUTATHIONE_PEROXID_3"/>
    <property type="match status" value="1"/>
</dbReference>
<dbReference type="AlphaFoldDB" id="A0YD81"/>
<accession>A0YD81</accession>
<evidence type="ECO:0000256" key="3">
    <source>
        <dbReference type="ARBA" id="ARBA00023002"/>
    </source>
</evidence>
<keyword evidence="6" id="KW-0732">Signal</keyword>
<dbReference type="Pfam" id="PF00255">
    <property type="entry name" value="GSHPx"/>
    <property type="match status" value="1"/>
</dbReference>
<gene>
    <name evidence="7" type="ORF">GP2143_03648</name>
</gene>
<dbReference type="STRING" id="247633.GP2143_03648"/>
<keyword evidence="8" id="KW-1185">Reference proteome</keyword>
<keyword evidence="2 5" id="KW-0575">Peroxidase</keyword>
<comment type="caution">
    <text evidence="7">The sequence shown here is derived from an EMBL/GenBank/DDBJ whole genome shotgun (WGS) entry which is preliminary data.</text>
</comment>
<evidence type="ECO:0000256" key="5">
    <source>
        <dbReference type="RuleBase" id="RU000499"/>
    </source>
</evidence>
<reference evidence="7 8" key="1">
    <citation type="journal article" date="2010" name="J. Bacteriol.">
        <title>Genome sequence of the oligotrophic marine Gammaproteobacterium HTCC2143, isolated from the Oregon Coast.</title>
        <authorList>
            <person name="Oh H.M."/>
            <person name="Kang I."/>
            <person name="Ferriera S."/>
            <person name="Giovannoni S.J."/>
            <person name="Cho J.C."/>
        </authorList>
    </citation>
    <scope>NUCLEOTIDE SEQUENCE [LARGE SCALE GENOMIC DNA]</scope>
    <source>
        <strain evidence="7 8">HTCC2143</strain>
    </source>
</reference>
<dbReference type="EMBL" id="AAVT01000004">
    <property type="protein sequence ID" value="EAW31184.1"/>
    <property type="molecule type" value="Genomic_DNA"/>
</dbReference>
<evidence type="ECO:0000313" key="7">
    <source>
        <dbReference type="EMBL" id="EAW31184.1"/>
    </source>
</evidence>